<feature type="region of interest" description="Disordered" evidence="1">
    <location>
        <begin position="113"/>
        <end position="140"/>
    </location>
</feature>
<dbReference type="AlphaFoldDB" id="A0A927KXJ8"/>
<comment type="caution">
    <text evidence="2">The sequence shown here is derived from an EMBL/GenBank/DDBJ whole genome shotgun (WGS) entry which is preliminary data.</text>
</comment>
<name>A0A927KXJ8_9ACTN</name>
<evidence type="ECO:0000256" key="1">
    <source>
        <dbReference type="SAM" id="MobiDB-lite"/>
    </source>
</evidence>
<dbReference type="EMBL" id="JACYXT010000001">
    <property type="protein sequence ID" value="MBD9721930.1"/>
    <property type="molecule type" value="Genomic_DNA"/>
</dbReference>
<accession>A0A927KXJ8</accession>
<reference evidence="2" key="1">
    <citation type="submission" date="2020-09" db="EMBL/GenBank/DDBJ databases">
        <title>Streptomyces canutascabiei sp. nov., which causes potato common scab and is distributed across the world.</title>
        <authorList>
            <person name="Nguyen H.P."/>
            <person name="Weisberg A.J."/>
            <person name="Chang J.H."/>
            <person name="Clarke C.R."/>
        </authorList>
    </citation>
    <scope>NUCLEOTIDE SEQUENCE</scope>
    <source>
        <strain evidence="2">ID-01-6.2a</strain>
    </source>
</reference>
<proteinExistence type="predicted"/>
<gene>
    <name evidence="2" type="ORF">IHE70_01455</name>
</gene>
<evidence type="ECO:0000313" key="2">
    <source>
        <dbReference type="EMBL" id="MBD9721930.1"/>
    </source>
</evidence>
<protein>
    <submittedName>
        <fullName evidence="2">Uncharacterized protein</fullName>
    </submittedName>
</protein>
<evidence type="ECO:0000313" key="3">
    <source>
        <dbReference type="Proteomes" id="UP000661025"/>
    </source>
</evidence>
<sequence>MTQPRILHTHPWDGHNLPDWLTPDHHRFDNNQLVIRHDDGNTQPQPGWLLIHWTDDTITVASPRVAERVYGPDGLHGQLQQAETALARIAAIAEEYPAGIDTALILEALPDAAKPRHDDGPTIAECREADRRWPLQRNGE</sequence>
<organism evidence="2 3">
    <name type="scientific">Streptomyces caniscabiei</name>
    <dbReference type="NCBI Taxonomy" id="2746961"/>
    <lineage>
        <taxon>Bacteria</taxon>
        <taxon>Bacillati</taxon>
        <taxon>Actinomycetota</taxon>
        <taxon>Actinomycetes</taxon>
        <taxon>Kitasatosporales</taxon>
        <taxon>Streptomycetaceae</taxon>
        <taxon>Streptomyces</taxon>
    </lineage>
</organism>
<dbReference type="Proteomes" id="UP000661025">
    <property type="component" value="Unassembled WGS sequence"/>
</dbReference>
<dbReference type="RefSeq" id="WP_192358958.1">
    <property type="nucleotide sequence ID" value="NZ_CP119182.1"/>
</dbReference>
<dbReference type="GeneID" id="79929258"/>